<dbReference type="EMBL" id="JACHGB010000001">
    <property type="protein sequence ID" value="MBB5270556.1"/>
    <property type="molecule type" value="Genomic_DNA"/>
</dbReference>
<dbReference type="GO" id="GO:0002949">
    <property type="term" value="P:tRNA threonylcarbamoyladenosine modification"/>
    <property type="evidence" value="ECO:0007669"/>
    <property type="project" value="InterPro"/>
</dbReference>
<evidence type="ECO:0000313" key="3">
    <source>
        <dbReference type="Proteomes" id="UP000532440"/>
    </source>
</evidence>
<dbReference type="AlphaFoldDB" id="A0A7W8HEM9"/>
<dbReference type="InterPro" id="IPR043129">
    <property type="entry name" value="ATPase_NBD"/>
</dbReference>
<comment type="caution">
    <text evidence="2">The sequence shown here is derived from an EMBL/GenBank/DDBJ whole genome shotgun (WGS) entry which is preliminary data.</text>
</comment>
<dbReference type="PANTHER" id="PTHR11735:SF11">
    <property type="entry name" value="TRNA THREONYLCARBAMOYLADENOSINE BIOSYNTHESIS PROTEIN TSAB"/>
    <property type="match status" value="1"/>
</dbReference>
<accession>A0A7W8HEM9</accession>
<name>A0A7W8HEM9_9BURK</name>
<gene>
    <name evidence="2" type="ORF">HNQ70_000540</name>
</gene>
<dbReference type="Pfam" id="PF00814">
    <property type="entry name" value="TsaD"/>
    <property type="match status" value="1"/>
</dbReference>
<dbReference type="NCBIfam" id="TIGR03725">
    <property type="entry name" value="T6A_YeaZ"/>
    <property type="match status" value="1"/>
</dbReference>
<feature type="domain" description="Gcp-like" evidence="1">
    <location>
        <begin position="55"/>
        <end position="154"/>
    </location>
</feature>
<dbReference type="InterPro" id="IPR022496">
    <property type="entry name" value="T6A_TsaB"/>
</dbReference>
<dbReference type="Proteomes" id="UP000532440">
    <property type="component" value="Unassembled WGS sequence"/>
</dbReference>
<proteinExistence type="predicted"/>
<dbReference type="RefSeq" id="WP_183963989.1">
    <property type="nucleotide sequence ID" value="NZ_BAABEW010000004.1"/>
</dbReference>
<dbReference type="InterPro" id="IPR000905">
    <property type="entry name" value="Gcp-like_dom"/>
</dbReference>
<organism evidence="2 3">
    <name type="scientific">Quisquiliibacterium transsilvanicum</name>
    <dbReference type="NCBI Taxonomy" id="1549638"/>
    <lineage>
        <taxon>Bacteria</taxon>
        <taxon>Pseudomonadati</taxon>
        <taxon>Pseudomonadota</taxon>
        <taxon>Betaproteobacteria</taxon>
        <taxon>Burkholderiales</taxon>
        <taxon>Burkholderiaceae</taxon>
        <taxon>Quisquiliibacterium</taxon>
    </lineage>
</organism>
<sequence>MSDQPFQDPRAGAPPEHAPGAEPRCLLALSTSTAWCSVALRQRAPGGVRRAFLGEHAGQDHSRLVLVMARRLLSEAGLGFADLDAIGFDSGPGTFTGLRIGCGIAQGLGFALDLPLVPVSSLEALAQQSGASLALAAIDARMNEVYCSAYRMVDGDPRPLDPVRVLPPAAALGHLLDCLERGGERADPGGAVAIGDTASRHPELGEALRGRGLRVIDDAWPRADAVAEVAALRFAQGRAVPASEAAPLYVRDKVALDVAEQQRLRQARDSR</sequence>
<reference evidence="2 3" key="1">
    <citation type="submission" date="2020-08" db="EMBL/GenBank/DDBJ databases">
        <title>Genomic Encyclopedia of Type Strains, Phase IV (KMG-IV): sequencing the most valuable type-strain genomes for metagenomic binning, comparative biology and taxonomic classification.</title>
        <authorList>
            <person name="Goeker M."/>
        </authorList>
    </citation>
    <scope>NUCLEOTIDE SEQUENCE [LARGE SCALE GENOMIC DNA]</scope>
    <source>
        <strain evidence="2 3">DSM 29781</strain>
    </source>
</reference>
<dbReference type="Gene3D" id="3.30.420.40">
    <property type="match status" value="2"/>
</dbReference>
<dbReference type="CDD" id="cd24032">
    <property type="entry name" value="ASKHA_NBD_TsaB"/>
    <property type="match status" value="1"/>
</dbReference>
<evidence type="ECO:0000313" key="2">
    <source>
        <dbReference type="EMBL" id="MBB5270556.1"/>
    </source>
</evidence>
<dbReference type="GO" id="GO:0005829">
    <property type="term" value="C:cytosol"/>
    <property type="evidence" value="ECO:0007669"/>
    <property type="project" value="TreeGrafter"/>
</dbReference>
<protein>
    <submittedName>
        <fullName evidence="2">tRNA threonylcarbamoyladenosine biosynthesis protein TsaB</fullName>
    </submittedName>
</protein>
<keyword evidence="3" id="KW-1185">Reference proteome</keyword>
<dbReference type="PANTHER" id="PTHR11735">
    <property type="entry name" value="TRNA N6-ADENOSINE THREONYLCARBAMOYLTRANSFERASE"/>
    <property type="match status" value="1"/>
</dbReference>
<dbReference type="SUPFAM" id="SSF53067">
    <property type="entry name" value="Actin-like ATPase domain"/>
    <property type="match status" value="2"/>
</dbReference>
<evidence type="ECO:0000259" key="1">
    <source>
        <dbReference type="Pfam" id="PF00814"/>
    </source>
</evidence>